<evidence type="ECO:0000313" key="3">
    <source>
        <dbReference type="Proteomes" id="UP001050808"/>
    </source>
</evidence>
<comment type="caution">
    <text evidence="2">The sequence shown here is derived from an EMBL/GenBank/DDBJ whole genome shotgun (WGS) entry which is preliminary data.</text>
</comment>
<dbReference type="EMBL" id="BNDY01000008">
    <property type="protein sequence ID" value="GHI38598.1"/>
    <property type="molecule type" value="Genomic_DNA"/>
</dbReference>
<feature type="compositionally biased region" description="Low complexity" evidence="1">
    <location>
        <begin position="18"/>
        <end position="28"/>
    </location>
</feature>
<keyword evidence="3" id="KW-1185">Reference proteome</keyword>
<dbReference type="Proteomes" id="UP001050808">
    <property type="component" value="Unassembled WGS sequence"/>
</dbReference>
<evidence type="ECO:0000256" key="1">
    <source>
        <dbReference type="SAM" id="MobiDB-lite"/>
    </source>
</evidence>
<proteinExistence type="predicted"/>
<organism evidence="2 3">
    <name type="scientific">Streptomyces violascens</name>
    <dbReference type="NCBI Taxonomy" id="67381"/>
    <lineage>
        <taxon>Bacteria</taxon>
        <taxon>Bacillati</taxon>
        <taxon>Actinomycetota</taxon>
        <taxon>Actinomycetes</taxon>
        <taxon>Kitasatosporales</taxon>
        <taxon>Streptomycetaceae</taxon>
        <taxon>Streptomyces</taxon>
    </lineage>
</organism>
<name>A0ABQ3QMW9_9ACTN</name>
<reference evidence="2" key="1">
    <citation type="submission" date="2024-05" db="EMBL/GenBank/DDBJ databases">
        <title>Whole genome shotgun sequence of Streptomyces violascens NBRC 12920.</title>
        <authorList>
            <person name="Komaki H."/>
            <person name="Tamura T."/>
        </authorList>
    </citation>
    <scope>NUCLEOTIDE SEQUENCE</scope>
    <source>
        <strain evidence="2">NBRC 12920</strain>
    </source>
</reference>
<evidence type="ECO:0000313" key="2">
    <source>
        <dbReference type="EMBL" id="GHI38598.1"/>
    </source>
</evidence>
<sequence>MPLFKKIPGPAATERGRPGAPAAETAPAGPGGNLDWLIPACLAKNLAKIAATVREELDE</sequence>
<gene>
    <name evidence="2" type="ORF">Sviol_30060</name>
</gene>
<protein>
    <submittedName>
        <fullName evidence="2">Uncharacterized protein</fullName>
    </submittedName>
</protein>
<accession>A0ABQ3QMW9</accession>
<feature type="region of interest" description="Disordered" evidence="1">
    <location>
        <begin position="1"/>
        <end position="32"/>
    </location>
</feature>